<sequence>MLINASSRMNLAYSMRLPSSSRMNLSNGARLRSSSHPCKSV</sequence>
<dbReference type="Gramene" id="rna42685">
    <property type="protein sequence ID" value="RHN48017.1"/>
    <property type="gene ID" value="gene42685"/>
</dbReference>
<comment type="caution">
    <text evidence="2">The sequence shown here is derived from an EMBL/GenBank/DDBJ whole genome shotgun (WGS) entry which is preliminary data.</text>
</comment>
<evidence type="ECO:0000313" key="3">
    <source>
        <dbReference type="Proteomes" id="UP000265566"/>
    </source>
</evidence>
<name>A0A396HAR0_MEDTR</name>
<evidence type="ECO:0000313" key="2">
    <source>
        <dbReference type="EMBL" id="RHN48017.1"/>
    </source>
</evidence>
<proteinExistence type="predicted"/>
<accession>A0A396HAR0</accession>
<protein>
    <submittedName>
        <fullName evidence="2">Uncharacterized protein</fullName>
    </submittedName>
</protein>
<reference evidence="3" key="1">
    <citation type="journal article" date="2018" name="Nat. Plants">
        <title>Whole-genome landscape of Medicago truncatula symbiotic genes.</title>
        <authorList>
            <person name="Pecrix Y."/>
            <person name="Staton S.E."/>
            <person name="Sallet E."/>
            <person name="Lelandais-Briere C."/>
            <person name="Moreau S."/>
            <person name="Carrere S."/>
            <person name="Blein T."/>
            <person name="Jardinaud M.F."/>
            <person name="Latrasse D."/>
            <person name="Zouine M."/>
            <person name="Zahm M."/>
            <person name="Kreplak J."/>
            <person name="Mayjonade B."/>
            <person name="Satge C."/>
            <person name="Perez M."/>
            <person name="Cauet S."/>
            <person name="Marande W."/>
            <person name="Chantry-Darmon C."/>
            <person name="Lopez-Roques C."/>
            <person name="Bouchez O."/>
            <person name="Berard A."/>
            <person name="Debelle F."/>
            <person name="Munos S."/>
            <person name="Bendahmane A."/>
            <person name="Berges H."/>
            <person name="Niebel A."/>
            <person name="Buitink J."/>
            <person name="Frugier F."/>
            <person name="Benhamed M."/>
            <person name="Crespi M."/>
            <person name="Gouzy J."/>
            <person name="Gamas P."/>
        </authorList>
    </citation>
    <scope>NUCLEOTIDE SEQUENCE [LARGE SCALE GENOMIC DNA]</scope>
    <source>
        <strain evidence="3">cv. Jemalong A17</strain>
    </source>
</reference>
<dbReference type="Proteomes" id="UP000265566">
    <property type="component" value="Chromosome 7"/>
</dbReference>
<dbReference type="EMBL" id="PSQE01000007">
    <property type="protein sequence ID" value="RHN48017.1"/>
    <property type="molecule type" value="Genomic_DNA"/>
</dbReference>
<dbReference type="AlphaFoldDB" id="A0A396HAR0"/>
<feature type="region of interest" description="Disordered" evidence="1">
    <location>
        <begin position="20"/>
        <end position="41"/>
    </location>
</feature>
<evidence type="ECO:0000256" key="1">
    <source>
        <dbReference type="SAM" id="MobiDB-lite"/>
    </source>
</evidence>
<gene>
    <name evidence="2" type="ORF">MtrunA17_Chr7g0259241</name>
</gene>
<organism evidence="2 3">
    <name type="scientific">Medicago truncatula</name>
    <name type="common">Barrel medic</name>
    <name type="synonym">Medicago tribuloides</name>
    <dbReference type="NCBI Taxonomy" id="3880"/>
    <lineage>
        <taxon>Eukaryota</taxon>
        <taxon>Viridiplantae</taxon>
        <taxon>Streptophyta</taxon>
        <taxon>Embryophyta</taxon>
        <taxon>Tracheophyta</taxon>
        <taxon>Spermatophyta</taxon>
        <taxon>Magnoliopsida</taxon>
        <taxon>eudicotyledons</taxon>
        <taxon>Gunneridae</taxon>
        <taxon>Pentapetalae</taxon>
        <taxon>rosids</taxon>
        <taxon>fabids</taxon>
        <taxon>Fabales</taxon>
        <taxon>Fabaceae</taxon>
        <taxon>Papilionoideae</taxon>
        <taxon>50 kb inversion clade</taxon>
        <taxon>NPAAA clade</taxon>
        <taxon>Hologalegina</taxon>
        <taxon>IRL clade</taxon>
        <taxon>Trifolieae</taxon>
        <taxon>Medicago</taxon>
    </lineage>
</organism>